<organism evidence="2 3">
    <name type="scientific">Phakopsora pachyrhizi</name>
    <name type="common">Asian soybean rust disease fungus</name>
    <dbReference type="NCBI Taxonomy" id="170000"/>
    <lineage>
        <taxon>Eukaryota</taxon>
        <taxon>Fungi</taxon>
        <taxon>Dikarya</taxon>
        <taxon>Basidiomycota</taxon>
        <taxon>Pucciniomycotina</taxon>
        <taxon>Pucciniomycetes</taxon>
        <taxon>Pucciniales</taxon>
        <taxon>Phakopsoraceae</taxon>
        <taxon>Phakopsora</taxon>
    </lineage>
</organism>
<sequence length="243" mass="27642">MRSANGNRDGCSSDEDQTGPLAKFRSLSPSKQFGLITLTAVGTTMLMTGRTVRAIMRRLPGDESGRASVKLGNCTIHPNRPPVISQQPSNLRGPESGRHQSGSGDEFNPAMDALRALGIATTIVVGVTGLVINRLGERYELENSDDWRIWIQSGQLRRMIINDQTNKTLREIIPDRLRLSVQTGSENQSTGQEVEEEDLRLKLRLRDWSKRFEEEWDREITRREEERISWESQRQADGKRIWR</sequence>
<dbReference type="AlphaFoldDB" id="A0AAV0B701"/>
<dbReference type="Proteomes" id="UP001153365">
    <property type="component" value="Unassembled WGS sequence"/>
</dbReference>
<keyword evidence="3" id="KW-1185">Reference proteome</keyword>
<evidence type="ECO:0000313" key="2">
    <source>
        <dbReference type="EMBL" id="CAH7681776.1"/>
    </source>
</evidence>
<accession>A0AAV0B701</accession>
<name>A0AAV0B701_PHAPC</name>
<feature type="region of interest" description="Disordered" evidence="1">
    <location>
        <begin position="73"/>
        <end position="108"/>
    </location>
</feature>
<proteinExistence type="predicted"/>
<evidence type="ECO:0000256" key="1">
    <source>
        <dbReference type="SAM" id="MobiDB-lite"/>
    </source>
</evidence>
<comment type="caution">
    <text evidence="2">The sequence shown here is derived from an EMBL/GenBank/DDBJ whole genome shotgun (WGS) entry which is preliminary data.</text>
</comment>
<dbReference type="EMBL" id="CALTRL010003707">
    <property type="protein sequence ID" value="CAH7681776.1"/>
    <property type="molecule type" value="Genomic_DNA"/>
</dbReference>
<evidence type="ECO:0000313" key="3">
    <source>
        <dbReference type="Proteomes" id="UP001153365"/>
    </source>
</evidence>
<protein>
    <submittedName>
        <fullName evidence="2">Expressed protein</fullName>
    </submittedName>
</protein>
<feature type="region of interest" description="Disordered" evidence="1">
    <location>
        <begin position="1"/>
        <end position="24"/>
    </location>
</feature>
<gene>
    <name evidence="2" type="ORF">PPACK8108_LOCUS14426</name>
</gene>
<reference evidence="2" key="1">
    <citation type="submission" date="2022-06" db="EMBL/GenBank/DDBJ databases">
        <authorList>
            <consortium name="SYNGENTA / RWTH Aachen University"/>
        </authorList>
    </citation>
    <scope>NUCLEOTIDE SEQUENCE</scope>
</reference>